<gene>
    <name evidence="3" type="ORF">J2I46_32370</name>
</gene>
<keyword evidence="4" id="KW-1185">Reference proteome</keyword>
<name>A0ABS3JTG1_9BACT</name>
<evidence type="ECO:0000313" key="3">
    <source>
        <dbReference type="EMBL" id="MBO0953310.1"/>
    </source>
</evidence>
<dbReference type="Gene3D" id="1.10.10.10">
    <property type="entry name" value="Winged helix-like DNA-binding domain superfamily/Winged helix DNA-binding domain"/>
    <property type="match status" value="2"/>
</dbReference>
<dbReference type="InterPro" id="IPR036388">
    <property type="entry name" value="WH-like_DNA-bd_sf"/>
</dbReference>
<sequence>MSTSSAVRPATTASAQIKLFELESTALLKLASVVQEPLDLLLAKNKHKLSVIDRRVYWWILGKMAALQTTNKDEPIPIPAENLVFSIPVGDLYLQAAGEAGGEPTQKKKWVRGQLTSKLTYSTFKTIAEQLIERSIIVVDHMDIVDPTKRKVGAIAIFPRVYYENGILEVHVDRLIVPAMCTLSKGYTKYQREAAMALGHDYSQILYVRLCRFLDIHQWRVAVDELRVILEATSYNRYSNFKQKVLLPALREINQRTDITVELTENFAGRKVTDVHFTIYLRADASQQKAKKHRQETEASLIDIYGMDLELRRSKALAILQQEYLFSAPQQQRILANEAQLNRFIELHFKIEEGLLRIKTSPTRYIASVLFPNSKAAPVPGLF</sequence>
<comment type="caution">
    <text evidence="3">The sequence shown here is derived from an EMBL/GenBank/DDBJ whole genome shotgun (WGS) entry which is preliminary data.</text>
</comment>
<dbReference type="EMBL" id="JAFMYW010000033">
    <property type="protein sequence ID" value="MBO0953310.1"/>
    <property type="molecule type" value="Genomic_DNA"/>
</dbReference>
<dbReference type="InterPro" id="IPR000525">
    <property type="entry name" value="Initiator_Rep_WH1"/>
</dbReference>
<dbReference type="InterPro" id="IPR036390">
    <property type="entry name" value="WH_DNA-bd_sf"/>
</dbReference>
<proteinExistence type="inferred from homology"/>
<dbReference type="RefSeq" id="WP_207333262.1">
    <property type="nucleotide sequence ID" value="NZ_JAFMYW010000033.1"/>
</dbReference>
<reference evidence="3 4" key="1">
    <citation type="submission" date="2021-03" db="EMBL/GenBank/DDBJ databases">
        <title>Fibrella sp. HMF5405 genome sequencing and assembly.</title>
        <authorList>
            <person name="Kang H."/>
            <person name="Kim H."/>
            <person name="Bae S."/>
            <person name="Joh K."/>
        </authorList>
    </citation>
    <scope>NUCLEOTIDE SEQUENCE [LARGE SCALE GENOMIC DNA]</scope>
    <source>
        <strain evidence="3 4">HMF5405</strain>
    </source>
</reference>
<dbReference type="SUPFAM" id="SSF46785">
    <property type="entry name" value="Winged helix' DNA-binding domain"/>
    <property type="match status" value="1"/>
</dbReference>
<comment type="similarity">
    <text evidence="1">Belongs to the initiator RepB protein family.</text>
</comment>
<protein>
    <submittedName>
        <fullName evidence="3">Replication initiation protein</fullName>
    </submittedName>
</protein>
<accession>A0ABS3JTG1</accession>
<dbReference type="Pfam" id="PF01051">
    <property type="entry name" value="Rep3_N"/>
    <property type="match status" value="1"/>
</dbReference>
<dbReference type="Pfam" id="PF21205">
    <property type="entry name" value="Rep3_C"/>
    <property type="match status" value="1"/>
</dbReference>
<evidence type="ECO:0000313" key="4">
    <source>
        <dbReference type="Proteomes" id="UP000664628"/>
    </source>
</evidence>
<feature type="domain" description="Initiator Rep protein WH1" evidence="2">
    <location>
        <begin position="115"/>
        <end position="210"/>
    </location>
</feature>
<evidence type="ECO:0000256" key="1">
    <source>
        <dbReference type="ARBA" id="ARBA00038283"/>
    </source>
</evidence>
<organism evidence="3 4">
    <name type="scientific">Fibrella forsythiae</name>
    <dbReference type="NCBI Taxonomy" id="2817061"/>
    <lineage>
        <taxon>Bacteria</taxon>
        <taxon>Pseudomonadati</taxon>
        <taxon>Bacteroidota</taxon>
        <taxon>Cytophagia</taxon>
        <taxon>Cytophagales</taxon>
        <taxon>Spirosomataceae</taxon>
        <taxon>Fibrella</taxon>
    </lineage>
</organism>
<dbReference type="Proteomes" id="UP000664628">
    <property type="component" value="Unassembled WGS sequence"/>
</dbReference>
<evidence type="ECO:0000259" key="2">
    <source>
        <dbReference type="Pfam" id="PF01051"/>
    </source>
</evidence>